<gene>
    <name evidence="3" type="ORF">TH63_07130</name>
</gene>
<dbReference type="EMBL" id="CP010777">
    <property type="protein sequence ID" value="AKQ45464.1"/>
    <property type="molecule type" value="Genomic_DNA"/>
</dbReference>
<evidence type="ECO:0000313" key="4">
    <source>
        <dbReference type="Proteomes" id="UP000036458"/>
    </source>
</evidence>
<dbReference type="Pfam" id="PF10882">
    <property type="entry name" value="bPH_5"/>
    <property type="match status" value="1"/>
</dbReference>
<keyword evidence="4" id="KW-1185">Reference proteome</keyword>
<dbReference type="OrthoDB" id="952021at2"/>
<keyword evidence="1" id="KW-0472">Membrane</keyword>
<organism evidence="3 4">
    <name type="scientific">Rufibacter radiotolerans</name>
    <dbReference type="NCBI Taxonomy" id="1379910"/>
    <lineage>
        <taxon>Bacteria</taxon>
        <taxon>Pseudomonadati</taxon>
        <taxon>Bacteroidota</taxon>
        <taxon>Cytophagia</taxon>
        <taxon>Cytophagales</taxon>
        <taxon>Hymenobacteraceae</taxon>
        <taxon>Rufibacter</taxon>
    </lineage>
</organism>
<proteinExistence type="predicted"/>
<dbReference type="AlphaFoldDB" id="A0A0H4VP14"/>
<evidence type="ECO:0000256" key="1">
    <source>
        <dbReference type="SAM" id="Phobius"/>
    </source>
</evidence>
<keyword evidence="1" id="KW-0812">Transmembrane</keyword>
<dbReference type="Proteomes" id="UP000036458">
    <property type="component" value="Chromosome"/>
</dbReference>
<feature type="transmembrane region" description="Helical" evidence="1">
    <location>
        <begin position="89"/>
        <end position="111"/>
    </location>
</feature>
<protein>
    <recommendedName>
        <fullName evidence="2">Bacterial Pleckstrin homology domain-containing protein</fullName>
    </recommendedName>
</protein>
<feature type="transmembrane region" description="Helical" evidence="1">
    <location>
        <begin position="57"/>
        <end position="77"/>
    </location>
</feature>
<sequence length="218" mass="23815">MHSGGDSCLVAGACLGIALKWVSLPDTSAPQAKRQMQSANYPTVYPPMEYKASLDSFAKVITAGTVLLFLALGYKSVKALAAAPNDMTTLLIHGGLLLFMAAILLGCYLYAPQSYRVGANYLEIVRPAQNKRINFTDIREIRALAGPEMNGVIRTFGVGGLFGYFGKYYSPGLGSMTFYATQRNNRLIIETRQGKKMILTPDNPQLLEHLEAQLATKR</sequence>
<dbReference type="PATRIC" id="fig|1379910.4.peg.1561"/>
<dbReference type="InterPro" id="IPR027783">
    <property type="entry name" value="Bacterial_PH-related"/>
</dbReference>
<evidence type="ECO:0000313" key="3">
    <source>
        <dbReference type="EMBL" id="AKQ45464.1"/>
    </source>
</evidence>
<dbReference type="KEGG" id="ruf:TH63_07130"/>
<reference evidence="3 4" key="1">
    <citation type="submission" date="2015-01" db="EMBL/GenBank/DDBJ databases">
        <title>Rufibacter sp./DG31D/ whole genome sequencing.</title>
        <authorList>
            <person name="Kim M.K."/>
            <person name="Srinivasan S."/>
            <person name="Lee J.-J."/>
        </authorList>
    </citation>
    <scope>NUCLEOTIDE SEQUENCE [LARGE SCALE GENOMIC DNA]</scope>
    <source>
        <strain evidence="3 4">DG31D</strain>
    </source>
</reference>
<accession>A0A0H4VP14</accession>
<name>A0A0H4VP14_9BACT</name>
<feature type="domain" description="Bacterial Pleckstrin homology" evidence="2">
    <location>
        <begin position="114"/>
        <end position="208"/>
    </location>
</feature>
<evidence type="ECO:0000259" key="2">
    <source>
        <dbReference type="Pfam" id="PF10882"/>
    </source>
</evidence>
<keyword evidence="1" id="KW-1133">Transmembrane helix</keyword>